<feature type="compositionally biased region" description="Polar residues" evidence="1">
    <location>
        <begin position="34"/>
        <end position="44"/>
    </location>
</feature>
<sequence length="44" mass="4900">MVREARTEAMSSSNSSDRSPARWSDKVLGVPRDQQATESFTGRD</sequence>
<reference evidence="2" key="2">
    <citation type="journal article" date="2015" name="Data Brief">
        <title>Shoot transcriptome of the giant reed, Arundo donax.</title>
        <authorList>
            <person name="Barrero R.A."/>
            <person name="Guerrero F.D."/>
            <person name="Moolhuijzen P."/>
            <person name="Goolsby J.A."/>
            <person name="Tidwell J."/>
            <person name="Bellgard S.E."/>
            <person name="Bellgard M.I."/>
        </authorList>
    </citation>
    <scope>NUCLEOTIDE SEQUENCE</scope>
    <source>
        <tissue evidence="2">Shoot tissue taken approximately 20 cm above the soil surface</tissue>
    </source>
</reference>
<feature type="region of interest" description="Disordered" evidence="1">
    <location>
        <begin position="1"/>
        <end position="44"/>
    </location>
</feature>
<evidence type="ECO:0000313" key="2">
    <source>
        <dbReference type="EMBL" id="JAD39371.1"/>
    </source>
</evidence>
<evidence type="ECO:0000256" key="1">
    <source>
        <dbReference type="SAM" id="MobiDB-lite"/>
    </source>
</evidence>
<organism evidence="2">
    <name type="scientific">Arundo donax</name>
    <name type="common">Giant reed</name>
    <name type="synonym">Donax arundinaceus</name>
    <dbReference type="NCBI Taxonomy" id="35708"/>
    <lineage>
        <taxon>Eukaryota</taxon>
        <taxon>Viridiplantae</taxon>
        <taxon>Streptophyta</taxon>
        <taxon>Embryophyta</taxon>
        <taxon>Tracheophyta</taxon>
        <taxon>Spermatophyta</taxon>
        <taxon>Magnoliopsida</taxon>
        <taxon>Liliopsida</taxon>
        <taxon>Poales</taxon>
        <taxon>Poaceae</taxon>
        <taxon>PACMAD clade</taxon>
        <taxon>Arundinoideae</taxon>
        <taxon>Arundineae</taxon>
        <taxon>Arundo</taxon>
    </lineage>
</organism>
<protein>
    <submittedName>
        <fullName evidence="2">Uncharacterized protein</fullName>
    </submittedName>
</protein>
<dbReference type="EMBL" id="GBRH01258524">
    <property type="protein sequence ID" value="JAD39371.1"/>
    <property type="molecule type" value="Transcribed_RNA"/>
</dbReference>
<proteinExistence type="predicted"/>
<reference evidence="2" key="1">
    <citation type="submission" date="2014-09" db="EMBL/GenBank/DDBJ databases">
        <authorList>
            <person name="Magalhaes I.L.F."/>
            <person name="Oliveira U."/>
            <person name="Santos F.R."/>
            <person name="Vidigal T.H.D.A."/>
            <person name="Brescovit A.D."/>
            <person name="Santos A.J."/>
        </authorList>
    </citation>
    <scope>NUCLEOTIDE SEQUENCE</scope>
    <source>
        <tissue evidence="2">Shoot tissue taken approximately 20 cm above the soil surface</tissue>
    </source>
</reference>
<name>A0A0A8ZKN7_ARUDO</name>
<dbReference type="AlphaFoldDB" id="A0A0A8ZKN7"/>
<accession>A0A0A8ZKN7</accession>